<proteinExistence type="predicted"/>
<gene>
    <name evidence="1" type="ORF">BV25DRAFT_1835713</name>
</gene>
<dbReference type="EMBL" id="MU277192">
    <property type="protein sequence ID" value="KAI0066755.1"/>
    <property type="molecule type" value="Genomic_DNA"/>
</dbReference>
<reference evidence="1" key="2">
    <citation type="journal article" date="2022" name="New Phytol.">
        <title>Evolutionary transition to the ectomycorrhizal habit in the genomes of a hyperdiverse lineage of mushroom-forming fungi.</title>
        <authorList>
            <person name="Looney B."/>
            <person name="Miyauchi S."/>
            <person name="Morin E."/>
            <person name="Drula E."/>
            <person name="Courty P.E."/>
            <person name="Kohler A."/>
            <person name="Kuo A."/>
            <person name="LaButti K."/>
            <person name="Pangilinan J."/>
            <person name="Lipzen A."/>
            <person name="Riley R."/>
            <person name="Andreopoulos W."/>
            <person name="He G."/>
            <person name="Johnson J."/>
            <person name="Nolan M."/>
            <person name="Tritt A."/>
            <person name="Barry K.W."/>
            <person name="Grigoriev I.V."/>
            <person name="Nagy L.G."/>
            <person name="Hibbett D."/>
            <person name="Henrissat B."/>
            <person name="Matheny P.B."/>
            <person name="Labbe J."/>
            <person name="Martin F.M."/>
        </authorList>
    </citation>
    <scope>NUCLEOTIDE SEQUENCE</scope>
    <source>
        <strain evidence="1">HHB10654</strain>
    </source>
</reference>
<evidence type="ECO:0000313" key="2">
    <source>
        <dbReference type="Proteomes" id="UP000814140"/>
    </source>
</evidence>
<evidence type="ECO:0000313" key="1">
    <source>
        <dbReference type="EMBL" id="KAI0066755.1"/>
    </source>
</evidence>
<protein>
    <submittedName>
        <fullName evidence="1">Uncharacterized protein</fullName>
    </submittedName>
</protein>
<accession>A0ACB8TED2</accession>
<organism evidence="1 2">
    <name type="scientific">Artomyces pyxidatus</name>
    <dbReference type="NCBI Taxonomy" id="48021"/>
    <lineage>
        <taxon>Eukaryota</taxon>
        <taxon>Fungi</taxon>
        <taxon>Dikarya</taxon>
        <taxon>Basidiomycota</taxon>
        <taxon>Agaricomycotina</taxon>
        <taxon>Agaricomycetes</taxon>
        <taxon>Russulales</taxon>
        <taxon>Auriscalpiaceae</taxon>
        <taxon>Artomyces</taxon>
    </lineage>
</organism>
<reference evidence="1" key="1">
    <citation type="submission" date="2021-03" db="EMBL/GenBank/DDBJ databases">
        <authorList>
            <consortium name="DOE Joint Genome Institute"/>
            <person name="Ahrendt S."/>
            <person name="Looney B.P."/>
            <person name="Miyauchi S."/>
            <person name="Morin E."/>
            <person name="Drula E."/>
            <person name="Courty P.E."/>
            <person name="Chicoki N."/>
            <person name="Fauchery L."/>
            <person name="Kohler A."/>
            <person name="Kuo A."/>
            <person name="Labutti K."/>
            <person name="Pangilinan J."/>
            <person name="Lipzen A."/>
            <person name="Riley R."/>
            <person name="Andreopoulos W."/>
            <person name="He G."/>
            <person name="Johnson J."/>
            <person name="Barry K.W."/>
            <person name="Grigoriev I.V."/>
            <person name="Nagy L."/>
            <person name="Hibbett D."/>
            <person name="Henrissat B."/>
            <person name="Matheny P.B."/>
            <person name="Labbe J."/>
            <person name="Martin F."/>
        </authorList>
    </citation>
    <scope>NUCLEOTIDE SEQUENCE</scope>
    <source>
        <strain evidence="1">HHB10654</strain>
    </source>
</reference>
<dbReference type="Proteomes" id="UP000814140">
    <property type="component" value="Unassembled WGS sequence"/>
</dbReference>
<keyword evidence="2" id="KW-1185">Reference proteome</keyword>
<name>A0ACB8TED2_9AGAM</name>
<comment type="caution">
    <text evidence="1">The sequence shown here is derived from an EMBL/GenBank/DDBJ whole genome shotgun (WGS) entry which is preliminary data.</text>
</comment>
<sequence>MTNSSFPYLPASDFVLNTVAYPVLPPYPAPQPNAPYSNVYSGLQMFSGMGATHPFIAAGDAIFASYNQAPSIANMPLVHSVPVLNSFVTDASPTQRKCLPQPKSKKAGRRSPPVPKAPCKTLSAAQKQAGHKDRRLLRIETALPASVRAAFYDTYECCLGLGPASLPKHRYTDAHVSNLAEDEQAFLPSYQCPHHKICGCKPCGRLDQIERHVSVYCKARVIPHKAIIVSTRGEMGHLLETRKEPKKRNARAPTAASPSHSPSPASPSPPPAQPPFSLSHEWQPPAPELPGMLGPLDWAAHLSTAGGPHTPDAPLLFAPAAVDPVRLAVNEWQEVEAELAQTGALDNVVDDVPDFLPSFPPMEPAYAGDEYPLWLDPSLYDATAYDDAAPFSCL</sequence>